<evidence type="ECO:0000256" key="5">
    <source>
        <dbReference type="ARBA" id="ARBA00013433"/>
    </source>
</evidence>
<comment type="caution">
    <text evidence="13">The sequence shown here is derived from an EMBL/GenBank/DDBJ whole genome shotgun (WGS) entry which is preliminary data.</text>
</comment>
<dbReference type="InterPro" id="IPR051056">
    <property type="entry name" value="Glycosyl_Hydrolase_73"/>
</dbReference>
<dbReference type="Pfam" id="PF01832">
    <property type="entry name" value="Glucosaminidase"/>
    <property type="match status" value="1"/>
</dbReference>
<keyword evidence="8 13" id="KW-0378">Hydrolase</keyword>
<evidence type="ECO:0000313" key="13">
    <source>
        <dbReference type="EMBL" id="MFC3702060.1"/>
    </source>
</evidence>
<comment type="subcellular location">
    <subcellularLocation>
        <location evidence="2">Periplasm</location>
    </subcellularLocation>
</comment>
<dbReference type="NCBIfam" id="TIGR02541">
    <property type="entry name" value="flagell_FlgJ"/>
    <property type="match status" value="1"/>
</dbReference>
<keyword evidence="13" id="KW-0969">Cilium</keyword>
<keyword evidence="6" id="KW-0574">Periplasm</keyword>
<evidence type="ECO:0000256" key="10">
    <source>
        <dbReference type="ARBA" id="ARBA00023316"/>
    </source>
</evidence>
<keyword evidence="7" id="KW-1005">Bacterial flagellum biogenesis</keyword>
<evidence type="ECO:0000256" key="4">
    <source>
        <dbReference type="ARBA" id="ARBA00007974"/>
    </source>
</evidence>
<evidence type="ECO:0000256" key="11">
    <source>
        <dbReference type="ARBA" id="ARBA00030835"/>
    </source>
</evidence>
<evidence type="ECO:0000256" key="2">
    <source>
        <dbReference type="ARBA" id="ARBA00004418"/>
    </source>
</evidence>
<dbReference type="InterPro" id="IPR002901">
    <property type="entry name" value="MGlyc_endo_b_GlcNAc-like_dom"/>
</dbReference>
<dbReference type="Gene3D" id="1.10.530.10">
    <property type="match status" value="1"/>
</dbReference>
<dbReference type="GO" id="GO:0016787">
    <property type="term" value="F:hydrolase activity"/>
    <property type="evidence" value="ECO:0007669"/>
    <property type="project" value="UniProtKB-KW"/>
</dbReference>
<evidence type="ECO:0000313" key="14">
    <source>
        <dbReference type="Proteomes" id="UP001595710"/>
    </source>
</evidence>
<evidence type="ECO:0000259" key="12">
    <source>
        <dbReference type="SMART" id="SM00047"/>
    </source>
</evidence>
<gene>
    <name evidence="13" type="primary">flgJ</name>
    <name evidence="13" type="ORF">ACFOND_10440</name>
</gene>
<evidence type="ECO:0000256" key="7">
    <source>
        <dbReference type="ARBA" id="ARBA00022795"/>
    </source>
</evidence>
<evidence type="ECO:0000256" key="3">
    <source>
        <dbReference type="ARBA" id="ARBA00006880"/>
    </source>
</evidence>
<dbReference type="RefSeq" id="WP_290281630.1">
    <property type="nucleotide sequence ID" value="NZ_JAUFQI010000001.1"/>
</dbReference>
<dbReference type="PANTHER" id="PTHR33308:SF9">
    <property type="entry name" value="PEPTIDOGLYCAN HYDROLASE FLGJ"/>
    <property type="match status" value="1"/>
</dbReference>
<dbReference type="Proteomes" id="UP001595710">
    <property type="component" value="Unassembled WGS sequence"/>
</dbReference>
<evidence type="ECO:0000256" key="8">
    <source>
        <dbReference type="ARBA" id="ARBA00022801"/>
    </source>
</evidence>
<dbReference type="PANTHER" id="PTHR33308">
    <property type="entry name" value="PEPTIDOGLYCAN HYDROLASE FLGJ"/>
    <property type="match status" value="1"/>
</dbReference>
<organism evidence="13 14">
    <name type="scientific">Reinekea marina</name>
    <dbReference type="NCBI Taxonomy" id="1310421"/>
    <lineage>
        <taxon>Bacteria</taxon>
        <taxon>Pseudomonadati</taxon>
        <taxon>Pseudomonadota</taxon>
        <taxon>Gammaproteobacteria</taxon>
        <taxon>Oceanospirillales</taxon>
        <taxon>Saccharospirillaceae</taxon>
        <taxon>Reinekea</taxon>
    </lineage>
</organism>
<dbReference type="SMART" id="SM00047">
    <property type="entry name" value="LYZ2"/>
    <property type="match status" value="1"/>
</dbReference>
<protein>
    <recommendedName>
        <fullName evidence="5">Peptidoglycan hydrolase FlgJ</fullName>
    </recommendedName>
    <alternativeName>
        <fullName evidence="11">Muramidase FlgJ</fullName>
    </alternativeName>
</protein>
<evidence type="ECO:0000256" key="9">
    <source>
        <dbReference type="ARBA" id="ARBA00023295"/>
    </source>
</evidence>
<feature type="domain" description="Mannosyl-glycoprotein endo-beta-N-acetylglucosamidase-like" evidence="12">
    <location>
        <begin position="169"/>
        <end position="325"/>
    </location>
</feature>
<comment type="function">
    <text evidence="1">Flagellum-specific muramidase which hydrolyzes the peptidoglycan layer to assemble the rod structure in the periplasmic space.</text>
</comment>
<evidence type="ECO:0000256" key="6">
    <source>
        <dbReference type="ARBA" id="ARBA00022764"/>
    </source>
</evidence>
<keyword evidence="13" id="KW-0966">Cell projection</keyword>
<dbReference type="InterPro" id="IPR019301">
    <property type="entry name" value="Flagellar_prot_FlgJ_N"/>
</dbReference>
<dbReference type="EMBL" id="JBHRYN010000012">
    <property type="protein sequence ID" value="MFC3702060.1"/>
    <property type="molecule type" value="Genomic_DNA"/>
</dbReference>
<sequence>MTAQLDAAFNYNDLQGLNTLKRGAQKDDPEALKAVAQQFESMFMNLIMKSMRDATDVLASDLESSYQTKFYRDMSDQQMALSMSRDGGFGLAEVLYEQLLSDKNPQRENYFDNNIKPLNESIRPILNASPWSFGEASIQSVPESNPENLKSTEGDIEEVYSSPSYKSLDKDSFSSPESFIKQIMPIAEQTAKLLGVQPQVLVAQAALETGWGKKLITNESGEVANNFFGIKADQRWNGQVAMTTTHEYIDGNKLTVKAPFRAYGSIEESFNDYAQFLKSSSRYQTALEQAKDPEVYLNELQTAGYATDPQYAEKIIRIVNSDWFKQA</sequence>
<dbReference type="PRINTS" id="PR01002">
    <property type="entry name" value="FLGFLGJ"/>
</dbReference>
<evidence type="ECO:0000256" key="1">
    <source>
        <dbReference type="ARBA" id="ARBA00002954"/>
    </source>
</evidence>
<reference evidence="14" key="1">
    <citation type="journal article" date="2019" name="Int. J. Syst. Evol. Microbiol.">
        <title>The Global Catalogue of Microorganisms (GCM) 10K type strain sequencing project: providing services to taxonomists for standard genome sequencing and annotation.</title>
        <authorList>
            <consortium name="The Broad Institute Genomics Platform"/>
            <consortium name="The Broad Institute Genome Sequencing Center for Infectious Disease"/>
            <person name="Wu L."/>
            <person name="Ma J."/>
        </authorList>
    </citation>
    <scope>NUCLEOTIDE SEQUENCE [LARGE SCALE GENOMIC DNA]</scope>
    <source>
        <strain evidence="14">CECT 8288</strain>
    </source>
</reference>
<dbReference type="InterPro" id="IPR013377">
    <property type="entry name" value="FlgJ"/>
</dbReference>
<comment type="similarity">
    <text evidence="4">In the C-terminal section; belongs to the glycosyl hydrolase 73 family.</text>
</comment>
<name>A0ABV7WRX5_9GAMM</name>
<keyword evidence="13" id="KW-0282">Flagellum</keyword>
<proteinExistence type="inferred from homology"/>
<dbReference type="Gene3D" id="2.10.70.40">
    <property type="entry name" value="peptidoglycan hydrolase"/>
    <property type="match status" value="1"/>
</dbReference>
<keyword evidence="9" id="KW-0326">Glycosidase</keyword>
<keyword evidence="10" id="KW-0961">Cell wall biogenesis/degradation</keyword>
<comment type="similarity">
    <text evidence="3">In the N-terminal section; belongs to the FlgJ family.</text>
</comment>
<accession>A0ABV7WRX5</accession>
<keyword evidence="14" id="KW-1185">Reference proteome</keyword>
<dbReference type="Pfam" id="PF10135">
    <property type="entry name" value="Rod-binding"/>
    <property type="match status" value="1"/>
</dbReference>